<dbReference type="RefSeq" id="WP_284486526.1">
    <property type="nucleotide sequence ID" value="NZ_JASNJE010000022.1"/>
</dbReference>
<protein>
    <submittedName>
        <fullName evidence="5">Imelysin family protein</fullName>
    </submittedName>
</protein>
<evidence type="ECO:0000313" key="5">
    <source>
        <dbReference type="EMBL" id="MDK3074595.1"/>
    </source>
</evidence>
<organism evidence="5 6">
    <name type="scientific">Sedimentitalea xiamensis</name>
    <dbReference type="NCBI Taxonomy" id="3050037"/>
    <lineage>
        <taxon>Bacteria</taxon>
        <taxon>Pseudomonadati</taxon>
        <taxon>Pseudomonadota</taxon>
        <taxon>Alphaproteobacteria</taxon>
        <taxon>Rhodobacterales</taxon>
        <taxon>Paracoccaceae</taxon>
        <taxon>Sedimentitalea</taxon>
    </lineage>
</organism>
<name>A0ABT7FHR9_9RHOB</name>
<dbReference type="CDD" id="cd14659">
    <property type="entry name" value="Imelysin-like_IPPA"/>
    <property type="match status" value="1"/>
</dbReference>
<evidence type="ECO:0000313" key="6">
    <source>
        <dbReference type="Proteomes" id="UP001227126"/>
    </source>
</evidence>
<comment type="subcellular location">
    <subcellularLocation>
        <location evidence="1">Cell envelope</location>
    </subcellularLocation>
</comment>
<feature type="signal peptide" evidence="3">
    <location>
        <begin position="1"/>
        <end position="18"/>
    </location>
</feature>
<dbReference type="EMBL" id="JASNJE010000022">
    <property type="protein sequence ID" value="MDK3074595.1"/>
    <property type="molecule type" value="Genomic_DNA"/>
</dbReference>
<reference evidence="5 6" key="1">
    <citation type="submission" date="2023-05" db="EMBL/GenBank/DDBJ databases">
        <title>Sedimentitalea sp. nov. JM2-8.</title>
        <authorList>
            <person name="Huang J."/>
        </authorList>
    </citation>
    <scope>NUCLEOTIDE SEQUENCE [LARGE SCALE GENOMIC DNA]</scope>
    <source>
        <strain evidence="5 6">JM2-8</strain>
    </source>
</reference>
<evidence type="ECO:0000256" key="1">
    <source>
        <dbReference type="ARBA" id="ARBA00004196"/>
    </source>
</evidence>
<dbReference type="InterPro" id="IPR038352">
    <property type="entry name" value="Imelysin_sf"/>
</dbReference>
<dbReference type="Pfam" id="PF09375">
    <property type="entry name" value="Peptidase_M75"/>
    <property type="match status" value="1"/>
</dbReference>
<gene>
    <name evidence="5" type="ORF">QO034_15995</name>
</gene>
<sequence>MKRLAIFLAMLTAAPAAAQVDAVIDDHILPGYAAFSETAAGLRDTAVRDCGSDALRPAWNETFDAWLGVSHLTFGPVEQDGRSVAVAFWPDERGATPRALTALIGDQDRIIDDPQGAAELSVAARGLHALEYLLYDDRFAGSGAYGCALMRALTADLAALAEQIDDAWRSGYARTLRTAGAPDNTVYLGEREARQALFTALTTGLEFTADQRLGRPMGTFERPRPTRAESWRSGRSQRNVILSLQALSGLARELTDAATPQTDAAFARAIGLAERLGDPALAGVAEPSGRLRVEVVQQAVRAARDAVLEEIGPSLGVSAGFNSADGD</sequence>
<evidence type="ECO:0000259" key="4">
    <source>
        <dbReference type="Pfam" id="PF09375"/>
    </source>
</evidence>
<evidence type="ECO:0000256" key="2">
    <source>
        <dbReference type="ARBA" id="ARBA00022729"/>
    </source>
</evidence>
<accession>A0ABT7FHR9</accession>
<proteinExistence type="predicted"/>
<evidence type="ECO:0000256" key="3">
    <source>
        <dbReference type="SAM" id="SignalP"/>
    </source>
</evidence>
<dbReference type="Gene3D" id="1.20.1420.20">
    <property type="entry name" value="M75 peptidase, HXXE motif"/>
    <property type="match status" value="1"/>
</dbReference>
<keyword evidence="2 3" id="KW-0732">Signal</keyword>
<dbReference type="Proteomes" id="UP001227126">
    <property type="component" value="Unassembled WGS sequence"/>
</dbReference>
<dbReference type="InterPro" id="IPR034984">
    <property type="entry name" value="Imelysin-like_IPPA"/>
</dbReference>
<keyword evidence="6" id="KW-1185">Reference proteome</keyword>
<feature type="chain" id="PRO_5045998125" evidence="3">
    <location>
        <begin position="19"/>
        <end position="327"/>
    </location>
</feature>
<dbReference type="InterPro" id="IPR018976">
    <property type="entry name" value="Imelysin-like"/>
</dbReference>
<feature type="domain" description="Imelysin-like" evidence="4">
    <location>
        <begin position="28"/>
        <end position="304"/>
    </location>
</feature>
<comment type="caution">
    <text evidence="5">The sequence shown here is derived from an EMBL/GenBank/DDBJ whole genome shotgun (WGS) entry which is preliminary data.</text>
</comment>